<dbReference type="InterPro" id="IPR002696">
    <property type="entry name" value="Membr_insert_effic_factor_YidD"/>
</dbReference>
<keyword evidence="4" id="KW-1185">Reference proteome</keyword>
<evidence type="ECO:0000313" key="3">
    <source>
        <dbReference type="EMBL" id="OAN47627.1"/>
    </source>
</evidence>
<proteinExistence type="inferred from homology"/>
<gene>
    <name evidence="3" type="ORF">A6A05_15555</name>
</gene>
<dbReference type="PANTHER" id="PTHR33383">
    <property type="entry name" value="MEMBRANE PROTEIN INSERTION EFFICIENCY FACTOR-RELATED"/>
    <property type="match status" value="1"/>
</dbReference>
<dbReference type="EMBL" id="LWQU01000165">
    <property type="protein sequence ID" value="OAN47627.1"/>
    <property type="molecule type" value="Genomic_DNA"/>
</dbReference>
<organism evidence="3 4">
    <name type="scientific">Magnetospirillum moscoviense</name>
    <dbReference type="NCBI Taxonomy" id="1437059"/>
    <lineage>
        <taxon>Bacteria</taxon>
        <taxon>Pseudomonadati</taxon>
        <taxon>Pseudomonadota</taxon>
        <taxon>Alphaproteobacteria</taxon>
        <taxon>Rhodospirillales</taxon>
        <taxon>Rhodospirillaceae</taxon>
        <taxon>Magnetospirillum</taxon>
    </lineage>
</organism>
<sequence length="88" mass="9482">MGPVAWLLRGGVRAYQLLLSPILPASCRFFPSCSAYALEALAKHGAIKGTWLAAHRVCRCHPWNDGGFDPVPEPKSKAPSSGHPDRTS</sequence>
<comment type="function">
    <text evidence="1">Could be involved in insertion of integral membrane proteins into the membrane.</text>
</comment>
<comment type="similarity">
    <text evidence="1">Belongs to the UPF0161 family.</text>
</comment>
<dbReference type="RefSeq" id="WP_068503391.1">
    <property type="nucleotide sequence ID" value="NZ_LWQU01000165.1"/>
</dbReference>
<dbReference type="HAMAP" id="MF_00386">
    <property type="entry name" value="UPF0161_YidD"/>
    <property type="match status" value="1"/>
</dbReference>
<evidence type="ECO:0000256" key="2">
    <source>
        <dbReference type="SAM" id="MobiDB-lite"/>
    </source>
</evidence>
<dbReference type="STRING" id="1437059.A6A05_15555"/>
<evidence type="ECO:0000313" key="4">
    <source>
        <dbReference type="Proteomes" id="UP000078543"/>
    </source>
</evidence>
<dbReference type="SMART" id="SM01234">
    <property type="entry name" value="Haemolytic"/>
    <property type="match status" value="1"/>
</dbReference>
<dbReference type="Proteomes" id="UP000078543">
    <property type="component" value="Unassembled WGS sequence"/>
</dbReference>
<keyword evidence="1" id="KW-1003">Cell membrane</keyword>
<comment type="caution">
    <text evidence="3">The sequence shown here is derived from an EMBL/GenBank/DDBJ whole genome shotgun (WGS) entry which is preliminary data.</text>
</comment>
<comment type="subcellular location">
    <subcellularLocation>
        <location evidence="1">Cell membrane</location>
        <topology evidence="1">Peripheral membrane protein</topology>
        <orientation evidence="1">Cytoplasmic side</orientation>
    </subcellularLocation>
</comment>
<feature type="region of interest" description="Disordered" evidence="2">
    <location>
        <begin position="65"/>
        <end position="88"/>
    </location>
</feature>
<dbReference type="Pfam" id="PF01809">
    <property type="entry name" value="YidD"/>
    <property type="match status" value="1"/>
</dbReference>
<name>A0A178MHI5_9PROT</name>
<accession>A0A178MHI5</accession>
<dbReference type="AlphaFoldDB" id="A0A178MHI5"/>
<dbReference type="PANTHER" id="PTHR33383:SF1">
    <property type="entry name" value="MEMBRANE PROTEIN INSERTION EFFICIENCY FACTOR-RELATED"/>
    <property type="match status" value="1"/>
</dbReference>
<keyword evidence="1" id="KW-0472">Membrane</keyword>
<dbReference type="NCBIfam" id="TIGR00278">
    <property type="entry name" value="membrane protein insertion efficiency factor YidD"/>
    <property type="match status" value="1"/>
</dbReference>
<protein>
    <recommendedName>
        <fullName evidence="1">Putative membrane protein insertion efficiency factor</fullName>
    </recommendedName>
</protein>
<reference evidence="3 4" key="1">
    <citation type="submission" date="2016-04" db="EMBL/GenBank/DDBJ databases">
        <title>Draft genome sequence of freshwater magnetotactic bacteria Magnetospirillum marisnigri SP-1 and Magnetospirillum moscoviense BB-1.</title>
        <authorList>
            <person name="Koziaeva V."/>
            <person name="Dziuba M.V."/>
            <person name="Ivanov T.M."/>
            <person name="Kuznetsov B."/>
            <person name="Grouzdev D.S."/>
        </authorList>
    </citation>
    <scope>NUCLEOTIDE SEQUENCE [LARGE SCALE GENOMIC DNA]</scope>
    <source>
        <strain evidence="3 4">BB-1</strain>
    </source>
</reference>
<evidence type="ECO:0000256" key="1">
    <source>
        <dbReference type="HAMAP-Rule" id="MF_00386"/>
    </source>
</evidence>
<dbReference type="GO" id="GO:0005886">
    <property type="term" value="C:plasma membrane"/>
    <property type="evidence" value="ECO:0007669"/>
    <property type="project" value="UniProtKB-SubCell"/>
</dbReference>
<dbReference type="OrthoDB" id="9801753at2"/>